<dbReference type="eggNOG" id="COG1266">
    <property type="taxonomic scope" value="Bacteria"/>
</dbReference>
<dbReference type="RefSeq" id="WP_020089090.1">
    <property type="nucleotide sequence ID" value="NZ_AZCZ01000002.1"/>
</dbReference>
<comment type="caution">
    <text evidence="4">The sequence shown here is derived from an EMBL/GenBank/DDBJ whole genome shotgun (WGS) entry which is preliminary data.</text>
</comment>
<dbReference type="GO" id="GO:0080120">
    <property type="term" value="P:CAAX-box protein maturation"/>
    <property type="evidence" value="ECO:0007669"/>
    <property type="project" value="UniProtKB-ARBA"/>
</dbReference>
<sequence length="252" mass="28556">MKIKRASIFTTLLVWIGMLGFMLLMRRILVSYHLNTNLQNVLEDGLSLLVLAGLLQFWLDTPLFWRPRIPFPRQLRVSLLPLFYLAFLALAVSLRGPLSLQHTLTDLAVAPVVALFEETLIRGYILESFLRLSKFGNVLPAVFWSSLLFGLSHLMNLARQDLPTTLYQVGFTFALGALYAAIYLRTGSLWWPIVLHFANDFIVIAGTGSVVQAAPNLFTISFSTIEFLTELATVFWLLRPNQRKSIATHFQL</sequence>
<dbReference type="Proteomes" id="UP000051176">
    <property type="component" value="Unassembled WGS sequence"/>
</dbReference>
<evidence type="ECO:0000313" key="4">
    <source>
        <dbReference type="EMBL" id="KRK39513.1"/>
    </source>
</evidence>
<feature type="transmembrane region" description="Helical" evidence="2">
    <location>
        <begin position="138"/>
        <end position="158"/>
    </location>
</feature>
<dbReference type="GO" id="GO:0004175">
    <property type="term" value="F:endopeptidase activity"/>
    <property type="evidence" value="ECO:0007669"/>
    <property type="project" value="UniProtKB-ARBA"/>
</dbReference>
<dbReference type="STRING" id="357278.IV61_GL001626"/>
<keyword evidence="2" id="KW-1133">Transmembrane helix</keyword>
<keyword evidence="5" id="KW-1185">Reference proteome</keyword>
<dbReference type="Pfam" id="PF02517">
    <property type="entry name" value="Rce1-like"/>
    <property type="match status" value="1"/>
</dbReference>
<organism evidence="4 5">
    <name type="scientific">Levilactobacillus parabrevis ATCC 53295</name>
    <dbReference type="NCBI Taxonomy" id="1267003"/>
    <lineage>
        <taxon>Bacteria</taxon>
        <taxon>Bacillati</taxon>
        <taxon>Bacillota</taxon>
        <taxon>Bacilli</taxon>
        <taxon>Lactobacillales</taxon>
        <taxon>Lactobacillaceae</taxon>
        <taxon>Levilactobacillus</taxon>
    </lineage>
</organism>
<accession>A0A0R1H0I5</accession>
<evidence type="ECO:0000256" key="1">
    <source>
        <dbReference type="ARBA" id="ARBA00009067"/>
    </source>
</evidence>
<feature type="transmembrane region" description="Helical" evidence="2">
    <location>
        <begin position="217"/>
        <end position="238"/>
    </location>
</feature>
<evidence type="ECO:0000256" key="2">
    <source>
        <dbReference type="SAM" id="Phobius"/>
    </source>
</evidence>
<name>A0A0R1H0I5_9LACO</name>
<feature type="transmembrane region" description="Helical" evidence="2">
    <location>
        <begin position="46"/>
        <end position="65"/>
    </location>
</feature>
<protein>
    <recommendedName>
        <fullName evidence="3">CAAX prenyl protease 2/Lysostaphin resistance protein A-like domain-containing protein</fullName>
    </recommendedName>
</protein>
<keyword evidence="2" id="KW-0472">Membrane</keyword>
<feature type="transmembrane region" description="Helical" evidence="2">
    <location>
        <begin position="164"/>
        <end position="182"/>
    </location>
</feature>
<gene>
    <name evidence="4" type="ORF">FD07_GL000687</name>
</gene>
<evidence type="ECO:0000313" key="5">
    <source>
        <dbReference type="Proteomes" id="UP000051176"/>
    </source>
</evidence>
<evidence type="ECO:0000259" key="3">
    <source>
        <dbReference type="Pfam" id="PF02517"/>
    </source>
</evidence>
<dbReference type="PATRIC" id="fig|1267003.4.peg.730"/>
<feature type="domain" description="CAAX prenyl protease 2/Lysostaphin resistance protein A-like" evidence="3">
    <location>
        <begin position="107"/>
        <end position="202"/>
    </location>
</feature>
<feature type="transmembrane region" description="Helical" evidence="2">
    <location>
        <begin position="189"/>
        <end position="211"/>
    </location>
</feature>
<dbReference type="AlphaFoldDB" id="A0A0R1H0I5"/>
<feature type="transmembrane region" description="Helical" evidence="2">
    <location>
        <begin position="77"/>
        <end position="95"/>
    </location>
</feature>
<dbReference type="OrthoDB" id="2329186at2"/>
<feature type="transmembrane region" description="Helical" evidence="2">
    <location>
        <begin position="12"/>
        <end position="34"/>
    </location>
</feature>
<feature type="transmembrane region" description="Helical" evidence="2">
    <location>
        <begin position="107"/>
        <end position="126"/>
    </location>
</feature>
<reference evidence="4 5" key="1">
    <citation type="journal article" date="2015" name="Genome Announc.">
        <title>Expanding the biotechnology potential of lactobacilli through comparative genomics of 213 strains and associated genera.</title>
        <authorList>
            <person name="Sun Z."/>
            <person name="Harris H.M."/>
            <person name="McCann A."/>
            <person name="Guo C."/>
            <person name="Argimon S."/>
            <person name="Zhang W."/>
            <person name="Yang X."/>
            <person name="Jeffery I.B."/>
            <person name="Cooney J.C."/>
            <person name="Kagawa T.F."/>
            <person name="Liu W."/>
            <person name="Song Y."/>
            <person name="Salvetti E."/>
            <person name="Wrobel A."/>
            <person name="Rasinkangas P."/>
            <person name="Parkhill J."/>
            <person name="Rea M.C."/>
            <person name="O'Sullivan O."/>
            <person name="Ritari J."/>
            <person name="Douillard F.P."/>
            <person name="Paul Ross R."/>
            <person name="Yang R."/>
            <person name="Briner A.E."/>
            <person name="Felis G.E."/>
            <person name="de Vos W.M."/>
            <person name="Barrangou R."/>
            <person name="Klaenhammer T.R."/>
            <person name="Caufield P.W."/>
            <person name="Cui Y."/>
            <person name="Zhang H."/>
            <person name="O'Toole P.W."/>
        </authorList>
    </citation>
    <scope>NUCLEOTIDE SEQUENCE [LARGE SCALE GENOMIC DNA]</scope>
    <source>
        <strain evidence="4 5">ATCC 53295</strain>
    </source>
</reference>
<proteinExistence type="inferred from homology"/>
<dbReference type="InterPro" id="IPR003675">
    <property type="entry name" value="Rce1/LyrA-like_dom"/>
</dbReference>
<comment type="similarity">
    <text evidence="1">Belongs to the UPF0177 family.</text>
</comment>
<keyword evidence="2" id="KW-0812">Transmembrane</keyword>
<dbReference type="EMBL" id="AZCZ01000002">
    <property type="protein sequence ID" value="KRK39513.1"/>
    <property type="molecule type" value="Genomic_DNA"/>
</dbReference>